<dbReference type="EMBL" id="SIHI01000001">
    <property type="protein sequence ID" value="TWT58267.1"/>
    <property type="molecule type" value="Genomic_DNA"/>
</dbReference>
<gene>
    <name evidence="5" type="primary">ankX</name>
    <name evidence="5" type="ORF">KOR42_16400</name>
</gene>
<dbReference type="Pfam" id="PF13637">
    <property type="entry name" value="Ank_4"/>
    <property type="match status" value="1"/>
</dbReference>
<organism evidence="5 6">
    <name type="scientific">Thalassoglobus neptunius</name>
    <dbReference type="NCBI Taxonomy" id="1938619"/>
    <lineage>
        <taxon>Bacteria</taxon>
        <taxon>Pseudomonadati</taxon>
        <taxon>Planctomycetota</taxon>
        <taxon>Planctomycetia</taxon>
        <taxon>Planctomycetales</taxon>
        <taxon>Planctomycetaceae</taxon>
        <taxon>Thalassoglobus</taxon>
    </lineage>
</organism>
<feature type="repeat" description="ANK" evidence="3">
    <location>
        <begin position="69"/>
        <end position="101"/>
    </location>
</feature>
<keyword evidence="4" id="KW-0732">Signal</keyword>
<feature type="repeat" description="ANK" evidence="3">
    <location>
        <begin position="168"/>
        <end position="200"/>
    </location>
</feature>
<dbReference type="InterPro" id="IPR002110">
    <property type="entry name" value="Ankyrin_rpt"/>
</dbReference>
<evidence type="ECO:0000256" key="4">
    <source>
        <dbReference type="SAM" id="SignalP"/>
    </source>
</evidence>
<dbReference type="Pfam" id="PF12796">
    <property type="entry name" value="Ank_2"/>
    <property type="match status" value="1"/>
</dbReference>
<feature type="repeat" description="ANK" evidence="3">
    <location>
        <begin position="201"/>
        <end position="233"/>
    </location>
</feature>
<protein>
    <submittedName>
        <fullName evidence="5">Phosphocholine transferase AnkX</fullName>
        <ecNumber evidence="5">2.7.1.-</ecNumber>
    </submittedName>
</protein>
<evidence type="ECO:0000256" key="2">
    <source>
        <dbReference type="ARBA" id="ARBA00023043"/>
    </source>
</evidence>
<keyword evidence="2 3" id="KW-0040">ANK repeat</keyword>
<dbReference type="PROSITE" id="PS51257">
    <property type="entry name" value="PROKAR_LIPOPROTEIN"/>
    <property type="match status" value="1"/>
</dbReference>
<keyword evidence="1" id="KW-0677">Repeat</keyword>
<dbReference type="InterPro" id="IPR036770">
    <property type="entry name" value="Ankyrin_rpt-contain_sf"/>
</dbReference>
<reference evidence="5 6" key="1">
    <citation type="submission" date="2019-02" db="EMBL/GenBank/DDBJ databases">
        <title>Deep-cultivation of Planctomycetes and their phenomic and genomic characterization uncovers novel biology.</title>
        <authorList>
            <person name="Wiegand S."/>
            <person name="Jogler M."/>
            <person name="Boedeker C."/>
            <person name="Pinto D."/>
            <person name="Vollmers J."/>
            <person name="Rivas-Marin E."/>
            <person name="Kohn T."/>
            <person name="Peeters S.H."/>
            <person name="Heuer A."/>
            <person name="Rast P."/>
            <person name="Oberbeckmann S."/>
            <person name="Bunk B."/>
            <person name="Jeske O."/>
            <person name="Meyerdierks A."/>
            <person name="Storesund J.E."/>
            <person name="Kallscheuer N."/>
            <person name="Luecker S."/>
            <person name="Lage O.M."/>
            <person name="Pohl T."/>
            <person name="Merkel B.J."/>
            <person name="Hornburger P."/>
            <person name="Mueller R.-W."/>
            <person name="Bruemmer F."/>
            <person name="Labrenz M."/>
            <person name="Spormann A.M."/>
            <person name="Op Den Camp H."/>
            <person name="Overmann J."/>
            <person name="Amann R."/>
            <person name="Jetten M.S.M."/>
            <person name="Mascher T."/>
            <person name="Medema M.H."/>
            <person name="Devos D.P."/>
            <person name="Kaster A.-K."/>
            <person name="Ovreas L."/>
            <person name="Rohde M."/>
            <person name="Galperin M.Y."/>
            <person name="Jogler C."/>
        </authorList>
    </citation>
    <scope>NUCLEOTIDE SEQUENCE [LARGE SCALE GENOMIC DNA]</scope>
    <source>
        <strain evidence="5 6">KOR42</strain>
    </source>
</reference>
<dbReference type="GO" id="GO:0005737">
    <property type="term" value="C:cytoplasm"/>
    <property type="evidence" value="ECO:0007669"/>
    <property type="project" value="TreeGrafter"/>
</dbReference>
<dbReference type="Gene3D" id="1.25.40.20">
    <property type="entry name" value="Ankyrin repeat-containing domain"/>
    <property type="match status" value="5"/>
</dbReference>
<feature type="repeat" description="ANK" evidence="3">
    <location>
        <begin position="102"/>
        <end position="134"/>
    </location>
</feature>
<name>A0A5C5X575_9PLAN</name>
<dbReference type="Pfam" id="PF00023">
    <property type="entry name" value="Ank"/>
    <property type="match status" value="2"/>
</dbReference>
<keyword evidence="5" id="KW-0808">Transferase</keyword>
<dbReference type="PROSITE" id="PS50088">
    <property type="entry name" value="ANK_REPEAT"/>
    <property type="match status" value="7"/>
</dbReference>
<dbReference type="SMART" id="SM00248">
    <property type="entry name" value="ANK"/>
    <property type="match status" value="10"/>
</dbReference>
<dbReference type="PROSITE" id="PS50297">
    <property type="entry name" value="ANK_REP_REGION"/>
    <property type="match status" value="7"/>
</dbReference>
<accession>A0A5C5X575</accession>
<dbReference type="AlphaFoldDB" id="A0A5C5X575"/>
<feature type="chain" id="PRO_5022906506" evidence="4">
    <location>
        <begin position="32"/>
        <end position="494"/>
    </location>
</feature>
<feature type="repeat" description="ANK" evidence="3">
    <location>
        <begin position="341"/>
        <end position="373"/>
    </location>
</feature>
<feature type="repeat" description="ANK" evidence="3">
    <location>
        <begin position="244"/>
        <end position="276"/>
    </location>
</feature>
<dbReference type="EC" id="2.7.1.-" evidence="5"/>
<feature type="repeat" description="ANK" evidence="3">
    <location>
        <begin position="135"/>
        <end position="167"/>
    </location>
</feature>
<dbReference type="PANTHER" id="PTHR23206">
    <property type="entry name" value="MASK PROTEIN"/>
    <property type="match status" value="1"/>
</dbReference>
<dbReference type="InterPro" id="IPR051631">
    <property type="entry name" value="Ankyrin-KH/SAM_domain"/>
</dbReference>
<dbReference type="PRINTS" id="PR01415">
    <property type="entry name" value="ANKYRIN"/>
</dbReference>
<evidence type="ECO:0000256" key="3">
    <source>
        <dbReference type="PROSITE-ProRule" id="PRU00023"/>
    </source>
</evidence>
<dbReference type="SUPFAM" id="SSF48403">
    <property type="entry name" value="Ankyrin repeat"/>
    <property type="match status" value="2"/>
</dbReference>
<dbReference type="Proteomes" id="UP000317243">
    <property type="component" value="Unassembled WGS sequence"/>
</dbReference>
<evidence type="ECO:0000313" key="5">
    <source>
        <dbReference type="EMBL" id="TWT58267.1"/>
    </source>
</evidence>
<keyword evidence="6" id="KW-1185">Reference proteome</keyword>
<comment type="caution">
    <text evidence="5">The sequence shown here is derived from an EMBL/GenBank/DDBJ whole genome shotgun (WGS) entry which is preliminary data.</text>
</comment>
<sequence precursor="true">MHNRRDEWMNRACSLTVLAMLACFFATHAYAIDAGSNSTAVADAAEAQDWDEVARLIESNSPVTASQPDGMTALHWATFRDRVDIVKLLLSKGSDPNAQTRYAITPLVIACENGSAKAIATLLEAGADASYELPGRETPLMLAARTGTAEGVRHLLKHGANPDASERKGQTALMWAAAKGNVQAVDALVEGGADLNRSLKTGFTAMMFAARNGHADVVHRLLAAGVDVNAVMEQTRSGARSPRKGTSALTLAVESGHFELAMMLIEAGADPNDQRSGFAPLHAISWIRKPARGEGADGDPPPRGSGQLTSLQFVRAIVAAGADVNLRLNDGKKGRAVLSHKGATPFLLASKTADIDYLKLLVELGADPTIPNVDGCTALMAAAGVGVRAVGEEAGTEPEVIETLKYLIAHGLDVNTVDKNRETAMHGAAYRCFPKVIEFLAAQGADPAIWNHKNRSGWTPVMIGEGHRPGSFKPSPETVQALMTAMGKTDIAEN</sequence>
<proteinExistence type="predicted"/>
<dbReference type="OrthoDB" id="211931at2"/>
<evidence type="ECO:0000313" key="6">
    <source>
        <dbReference type="Proteomes" id="UP000317243"/>
    </source>
</evidence>
<feature type="signal peptide" evidence="4">
    <location>
        <begin position="1"/>
        <end position="31"/>
    </location>
</feature>
<evidence type="ECO:0000256" key="1">
    <source>
        <dbReference type="ARBA" id="ARBA00022737"/>
    </source>
</evidence>
<dbReference type="GO" id="GO:0016740">
    <property type="term" value="F:transferase activity"/>
    <property type="evidence" value="ECO:0007669"/>
    <property type="project" value="UniProtKB-KW"/>
</dbReference>
<dbReference type="PANTHER" id="PTHR23206:SF7">
    <property type="entry name" value="PROTEIN KINASE DOMAIN-CONTAINING PROTEIN"/>
    <property type="match status" value="1"/>
</dbReference>